<evidence type="ECO:0000313" key="9">
    <source>
        <dbReference type="Proteomes" id="UP000248706"/>
    </source>
</evidence>
<dbReference type="SFLD" id="SFLDG01386">
    <property type="entry name" value="main_SPASM_domain-containing"/>
    <property type="match status" value="1"/>
</dbReference>
<sequence length="519" mass="57414">MNVWVDLDPVWKDSPEAWTSDDCSETGECGLGDPQGWRELEALLSCRDQPEECLSSKVGQGQLCLPASLYQSECTAGRWLICNPEQLITGHLAVLDGEALALLHSFEQPASPAEAALAFSRVPPESLLSLLRLLVGLGFLLPVQADPTQHGSSWPKEEGMILSAWLHITNACNLACQYCYVHKSSEHLAEETARRAVEAIFRSARRHSYRAVHLKYAGGEPTLRLRQVLALHDYALALGAEAQIKVSASLLTNGVALSERAVAALKDHHIRVMLSLDGLGRQHDLQRPFGHGQGSFAYVERALNRLLAAGWPPSVNVTVSRRNLAGLPALLDYLLERDLPFALSYYREHDCSANIDDLRFEEEEMIAGMRAAFAVIERRLPRRRLFSSLLDRTHPGLASRYACGMGRNYLVIDQRGGVAGCHAALGQTITTIAAEDPLEAVRRSSGSGELRALPVEEKEGCQTCRWRYWCAGGCPLLTYRLTGRLDVRSPNCAIYQTLFPDVLRLEALRVLKYGTLFTF</sequence>
<dbReference type="OrthoDB" id="9808591at2"/>
<dbReference type="EMBL" id="MCIF01000002">
    <property type="protein sequence ID" value="RAQ96548.1"/>
    <property type="molecule type" value="Genomic_DNA"/>
</dbReference>
<keyword evidence="2" id="KW-0949">S-adenosyl-L-methionine</keyword>
<evidence type="ECO:0000256" key="3">
    <source>
        <dbReference type="ARBA" id="ARBA00022723"/>
    </source>
</evidence>
<dbReference type="InterPro" id="IPR013785">
    <property type="entry name" value="Aldolase_TIM"/>
</dbReference>
<dbReference type="NCBIfam" id="TIGR04085">
    <property type="entry name" value="rSAM_more_4Fe4S"/>
    <property type="match status" value="1"/>
</dbReference>
<dbReference type="Proteomes" id="UP000248706">
    <property type="component" value="Unassembled WGS sequence"/>
</dbReference>
<keyword evidence="9" id="KW-1185">Reference proteome</keyword>
<evidence type="ECO:0000256" key="5">
    <source>
        <dbReference type="ARBA" id="ARBA00023014"/>
    </source>
</evidence>
<evidence type="ECO:0000256" key="6">
    <source>
        <dbReference type="ARBA" id="ARBA00023601"/>
    </source>
</evidence>
<keyword evidence="4" id="KW-0408">Iron</keyword>
<comment type="caution">
    <text evidence="8">The sequence shown here is derived from an EMBL/GenBank/DDBJ whole genome shotgun (WGS) entry which is preliminary data.</text>
</comment>
<dbReference type="SUPFAM" id="SSF102114">
    <property type="entry name" value="Radical SAM enzymes"/>
    <property type="match status" value="1"/>
</dbReference>
<comment type="similarity">
    <text evidence="6">Belongs to the radical SAM superfamily. Anaerobic sulfatase-maturating enzyme family.</text>
</comment>
<dbReference type="GO" id="GO:0051536">
    <property type="term" value="F:iron-sulfur cluster binding"/>
    <property type="evidence" value="ECO:0007669"/>
    <property type="project" value="UniProtKB-KW"/>
</dbReference>
<keyword evidence="3" id="KW-0479">Metal-binding</keyword>
<dbReference type="SFLD" id="SFLDG01067">
    <property type="entry name" value="SPASM/twitch_domain_containing"/>
    <property type="match status" value="1"/>
</dbReference>
<dbReference type="InterPro" id="IPR023885">
    <property type="entry name" value="4Fe4S-binding_SPASM_dom"/>
</dbReference>
<dbReference type="GO" id="GO:0016491">
    <property type="term" value="F:oxidoreductase activity"/>
    <property type="evidence" value="ECO:0007669"/>
    <property type="project" value="InterPro"/>
</dbReference>
<reference evidence="8 9" key="1">
    <citation type="submission" date="2016-08" db="EMBL/GenBank/DDBJ databases">
        <title>Analysis of Carbohydrate Active Enzymes in Thermogemmatispora T81 Reveals Carbohydrate Degradation Ability.</title>
        <authorList>
            <person name="Tomazini A."/>
            <person name="Lal S."/>
            <person name="Stott M."/>
            <person name="Henrissat B."/>
            <person name="Polikarpov I."/>
            <person name="Sparling R."/>
            <person name="Levin D.B."/>
        </authorList>
    </citation>
    <scope>NUCLEOTIDE SEQUENCE [LARGE SCALE GENOMIC DNA]</scope>
    <source>
        <strain evidence="8 9">T81</strain>
    </source>
</reference>
<dbReference type="PANTHER" id="PTHR43273:SF3">
    <property type="entry name" value="ANAEROBIC SULFATASE-MATURATING ENZYME HOMOLOG ASLB-RELATED"/>
    <property type="match status" value="1"/>
</dbReference>
<feature type="domain" description="Radical SAM core" evidence="7">
    <location>
        <begin position="168"/>
        <end position="318"/>
    </location>
</feature>
<evidence type="ECO:0000256" key="4">
    <source>
        <dbReference type="ARBA" id="ARBA00023004"/>
    </source>
</evidence>
<dbReference type="PANTHER" id="PTHR43273">
    <property type="entry name" value="ANAEROBIC SULFATASE-MATURATING ENZYME HOMOLOG ASLB-RELATED"/>
    <property type="match status" value="1"/>
</dbReference>
<dbReference type="InterPro" id="IPR007197">
    <property type="entry name" value="rSAM"/>
</dbReference>
<dbReference type="SFLD" id="SFLDS00029">
    <property type="entry name" value="Radical_SAM"/>
    <property type="match status" value="1"/>
</dbReference>
<dbReference type="InterPro" id="IPR023867">
    <property type="entry name" value="Sulphatase_maturase_rSAM"/>
</dbReference>
<accession>A0A328VFG3</accession>
<dbReference type="AlphaFoldDB" id="A0A328VFG3"/>
<comment type="cofactor">
    <cofactor evidence="1">
        <name>[4Fe-4S] cluster</name>
        <dbReference type="ChEBI" id="CHEBI:49883"/>
    </cofactor>
</comment>
<dbReference type="CDD" id="cd01335">
    <property type="entry name" value="Radical_SAM"/>
    <property type="match status" value="1"/>
</dbReference>
<evidence type="ECO:0000256" key="1">
    <source>
        <dbReference type="ARBA" id="ARBA00001966"/>
    </source>
</evidence>
<dbReference type="Gene3D" id="3.20.20.70">
    <property type="entry name" value="Aldolase class I"/>
    <property type="match status" value="1"/>
</dbReference>
<proteinExistence type="inferred from homology"/>
<evidence type="ECO:0000259" key="7">
    <source>
        <dbReference type="Pfam" id="PF04055"/>
    </source>
</evidence>
<dbReference type="GO" id="GO:0046872">
    <property type="term" value="F:metal ion binding"/>
    <property type="evidence" value="ECO:0007669"/>
    <property type="project" value="UniProtKB-KW"/>
</dbReference>
<dbReference type="InterPro" id="IPR058240">
    <property type="entry name" value="rSAM_sf"/>
</dbReference>
<name>A0A328VFG3_9CHLR</name>
<organism evidence="8 9">
    <name type="scientific">Thermogemmatispora tikiterensis</name>
    <dbReference type="NCBI Taxonomy" id="1825093"/>
    <lineage>
        <taxon>Bacteria</taxon>
        <taxon>Bacillati</taxon>
        <taxon>Chloroflexota</taxon>
        <taxon>Ktedonobacteria</taxon>
        <taxon>Thermogemmatisporales</taxon>
        <taxon>Thermogemmatisporaceae</taxon>
        <taxon>Thermogemmatispora</taxon>
    </lineage>
</organism>
<keyword evidence="5" id="KW-0411">Iron-sulfur</keyword>
<gene>
    <name evidence="8" type="ORF">A4R35_13460</name>
</gene>
<protein>
    <recommendedName>
        <fullName evidence="7">Radical SAM core domain-containing protein</fullName>
    </recommendedName>
</protein>
<dbReference type="SFLD" id="SFLDG01384">
    <property type="entry name" value="thioether_bond_formation_requi"/>
    <property type="match status" value="1"/>
</dbReference>
<evidence type="ECO:0000256" key="2">
    <source>
        <dbReference type="ARBA" id="ARBA00022691"/>
    </source>
</evidence>
<evidence type="ECO:0000313" key="8">
    <source>
        <dbReference type="EMBL" id="RAQ96548.1"/>
    </source>
</evidence>
<dbReference type="Pfam" id="PF04055">
    <property type="entry name" value="Radical_SAM"/>
    <property type="match status" value="1"/>
</dbReference>